<accession>A0A314UHL7</accession>
<name>A0A314UHL7_PRUYE</name>
<dbReference type="Proteomes" id="UP000250321">
    <property type="component" value="Unassembled WGS sequence"/>
</dbReference>
<evidence type="ECO:0000313" key="3">
    <source>
        <dbReference type="Proteomes" id="UP000250321"/>
    </source>
</evidence>
<dbReference type="OrthoDB" id="735844at2759"/>
<keyword evidence="2" id="KW-0418">Kinase</keyword>
<dbReference type="EMBL" id="PJQY01003489">
    <property type="protein sequence ID" value="PQM37025.1"/>
    <property type="molecule type" value="Genomic_DNA"/>
</dbReference>
<dbReference type="GO" id="GO:0004714">
    <property type="term" value="F:transmembrane receptor protein tyrosine kinase activity"/>
    <property type="evidence" value="ECO:0007669"/>
    <property type="project" value="InterPro"/>
</dbReference>
<keyword evidence="2" id="KW-0675">Receptor</keyword>
<evidence type="ECO:0000313" key="2">
    <source>
        <dbReference type="EMBL" id="PQM37025.1"/>
    </source>
</evidence>
<dbReference type="PANTHER" id="PTHR34590">
    <property type="entry name" value="OS03G0124300 PROTEIN-RELATED"/>
    <property type="match status" value="1"/>
</dbReference>
<gene>
    <name evidence="2" type="ORF">Pyn_03124</name>
</gene>
<protein>
    <submittedName>
        <fullName evidence="2">Putative receptor-like protein kinase</fullName>
    </submittedName>
</protein>
<feature type="region of interest" description="Disordered" evidence="1">
    <location>
        <begin position="1"/>
        <end position="35"/>
    </location>
</feature>
<evidence type="ECO:0000256" key="1">
    <source>
        <dbReference type="SAM" id="MobiDB-lite"/>
    </source>
</evidence>
<keyword evidence="2" id="KW-0808">Transferase</keyword>
<comment type="caution">
    <text evidence="2">The sequence shown here is derived from an EMBL/GenBank/DDBJ whole genome shotgun (WGS) entry which is preliminary data.</text>
</comment>
<dbReference type="AlphaFoldDB" id="A0A314UHL7"/>
<dbReference type="InterPro" id="IPR045272">
    <property type="entry name" value="ANXUR1/2-like"/>
</dbReference>
<organism evidence="2 3">
    <name type="scientific">Prunus yedoensis var. nudiflora</name>
    <dbReference type="NCBI Taxonomy" id="2094558"/>
    <lineage>
        <taxon>Eukaryota</taxon>
        <taxon>Viridiplantae</taxon>
        <taxon>Streptophyta</taxon>
        <taxon>Embryophyta</taxon>
        <taxon>Tracheophyta</taxon>
        <taxon>Spermatophyta</taxon>
        <taxon>Magnoliopsida</taxon>
        <taxon>eudicotyledons</taxon>
        <taxon>Gunneridae</taxon>
        <taxon>Pentapetalae</taxon>
        <taxon>rosids</taxon>
        <taxon>fabids</taxon>
        <taxon>Rosales</taxon>
        <taxon>Rosaceae</taxon>
        <taxon>Amygdaloideae</taxon>
        <taxon>Amygdaleae</taxon>
        <taxon>Prunus</taxon>
    </lineage>
</organism>
<feature type="region of interest" description="Disordered" evidence="1">
    <location>
        <begin position="53"/>
        <end position="93"/>
    </location>
</feature>
<feature type="compositionally biased region" description="Low complexity" evidence="1">
    <location>
        <begin position="53"/>
        <end position="88"/>
    </location>
</feature>
<dbReference type="PANTHER" id="PTHR34590:SF6">
    <property type="entry name" value="RECEPTOR-LIKE KINASE"/>
    <property type="match status" value="1"/>
</dbReference>
<reference evidence="2 3" key="1">
    <citation type="submission" date="2018-02" db="EMBL/GenBank/DDBJ databases">
        <title>Draft genome of wild Prunus yedoensis var. nudiflora.</title>
        <authorList>
            <person name="Baek S."/>
            <person name="Kim J.-H."/>
            <person name="Choi K."/>
            <person name="Kim G.-B."/>
            <person name="Cho A."/>
            <person name="Jang H."/>
            <person name="Shin C.-H."/>
            <person name="Yu H.-J."/>
            <person name="Mun J.-H."/>
        </authorList>
    </citation>
    <scope>NUCLEOTIDE SEQUENCE [LARGE SCALE GENOMIC DNA]</scope>
    <source>
        <strain evidence="3">cv. Jeju island</strain>
        <tissue evidence="2">Leaf</tissue>
    </source>
</reference>
<dbReference type="STRING" id="2094558.A0A314UHL7"/>
<sequence>MDKPNPKKVQPISSERVGPANDSDSSHPQEPETQVSVFHTIFISEAQTFLPWSSRTESSSSPSQYSLSPPFRPSLTSPSPPWTTSLSTAGPPLAPPSTIAYSFLTRPSATRLCPPLPAPSHSEMKTHSQFAPNLQHGQGFQAAFQVQVPDPGRRDPHGTPPFQTFNSLKFDWNNTQFHVLVNGFVALADFRAGGVESPMVMEFLIWVISAPKDLVADTAKFVSSDKVEDFNGLAKQALQVVHRVNVGGSKVTPFNDSIWRTWVTDDEYLESNSGSKMCILVAGSTIRMEGLAGKLALIMCITLPE</sequence>
<proteinExistence type="predicted"/>
<keyword evidence="3" id="KW-1185">Reference proteome</keyword>